<accession>A0A7W9BCT3</accession>
<name>A0A7W9BCT3_9SPHN</name>
<dbReference type="AlphaFoldDB" id="A0A7W9BCT3"/>
<proteinExistence type="predicted"/>
<sequence>MFFGIAGLSRAYGAVSQAFSVISVVIRTSEPDRYIVNPIHQMPRLKHLGQNGHYLSRADLRLVHAPVTDDRGARGQTPEYAILTVLAAALLVNLEVTLAS</sequence>
<organism evidence="1 2">
    <name type="scientific">Sphingomonas aerophila</name>
    <dbReference type="NCBI Taxonomy" id="1344948"/>
    <lineage>
        <taxon>Bacteria</taxon>
        <taxon>Pseudomonadati</taxon>
        <taxon>Pseudomonadota</taxon>
        <taxon>Alphaproteobacteria</taxon>
        <taxon>Sphingomonadales</taxon>
        <taxon>Sphingomonadaceae</taxon>
        <taxon>Sphingomonas</taxon>
    </lineage>
</organism>
<protein>
    <submittedName>
        <fullName evidence="1">Uncharacterized protein</fullName>
    </submittedName>
</protein>
<gene>
    <name evidence="1" type="ORF">FHS94_001715</name>
</gene>
<evidence type="ECO:0000313" key="1">
    <source>
        <dbReference type="EMBL" id="MBB5714879.1"/>
    </source>
</evidence>
<keyword evidence="2" id="KW-1185">Reference proteome</keyword>
<dbReference type="Proteomes" id="UP000546200">
    <property type="component" value="Unassembled WGS sequence"/>
</dbReference>
<evidence type="ECO:0000313" key="2">
    <source>
        <dbReference type="Proteomes" id="UP000546200"/>
    </source>
</evidence>
<reference evidence="1 2" key="1">
    <citation type="submission" date="2020-08" db="EMBL/GenBank/DDBJ databases">
        <title>Genomic Encyclopedia of Type Strains, Phase IV (KMG-IV): sequencing the most valuable type-strain genomes for metagenomic binning, comparative biology and taxonomic classification.</title>
        <authorList>
            <person name="Goeker M."/>
        </authorList>
    </citation>
    <scope>NUCLEOTIDE SEQUENCE [LARGE SCALE GENOMIC DNA]</scope>
    <source>
        <strain evidence="1 2">DSM 100044</strain>
    </source>
</reference>
<dbReference type="EMBL" id="JACIJK010000004">
    <property type="protein sequence ID" value="MBB5714879.1"/>
    <property type="molecule type" value="Genomic_DNA"/>
</dbReference>
<comment type="caution">
    <text evidence="1">The sequence shown here is derived from an EMBL/GenBank/DDBJ whole genome shotgun (WGS) entry which is preliminary data.</text>
</comment>